<dbReference type="AlphaFoldDB" id="A0A7S2ANF3"/>
<protein>
    <recommendedName>
        <fullName evidence="1">Methyltransferase domain-containing protein</fullName>
    </recommendedName>
</protein>
<organism evidence="2">
    <name type="scientific">Octactis speculum</name>
    <dbReference type="NCBI Taxonomy" id="3111310"/>
    <lineage>
        <taxon>Eukaryota</taxon>
        <taxon>Sar</taxon>
        <taxon>Stramenopiles</taxon>
        <taxon>Ochrophyta</taxon>
        <taxon>Dictyochophyceae</taxon>
        <taxon>Dictyochales</taxon>
        <taxon>Dictyochaceae</taxon>
        <taxon>Octactis</taxon>
    </lineage>
</organism>
<dbReference type="GO" id="GO:0005737">
    <property type="term" value="C:cytoplasm"/>
    <property type="evidence" value="ECO:0007669"/>
    <property type="project" value="TreeGrafter"/>
</dbReference>
<dbReference type="Pfam" id="PF13679">
    <property type="entry name" value="Methyltransf_32"/>
    <property type="match status" value="1"/>
</dbReference>
<dbReference type="EMBL" id="HBGS01002710">
    <property type="protein sequence ID" value="CAD9372007.1"/>
    <property type="molecule type" value="Transcribed_RNA"/>
</dbReference>
<dbReference type="InterPro" id="IPR029063">
    <property type="entry name" value="SAM-dependent_MTases_sf"/>
</dbReference>
<dbReference type="PANTHER" id="PTHR13369:SF0">
    <property type="entry name" value="GLUTATHIONE S-TRANSFERASE C-TERMINAL DOMAIN-CONTAINING PROTEIN"/>
    <property type="match status" value="1"/>
</dbReference>
<feature type="domain" description="Methyltransferase" evidence="1">
    <location>
        <begin position="20"/>
        <end position="104"/>
    </location>
</feature>
<reference evidence="2" key="1">
    <citation type="submission" date="2021-01" db="EMBL/GenBank/DDBJ databases">
        <authorList>
            <person name="Corre E."/>
            <person name="Pelletier E."/>
            <person name="Niang G."/>
            <person name="Scheremetjew M."/>
            <person name="Finn R."/>
            <person name="Kale V."/>
            <person name="Holt S."/>
            <person name="Cochrane G."/>
            <person name="Meng A."/>
            <person name="Brown T."/>
            <person name="Cohen L."/>
        </authorList>
    </citation>
    <scope>NUCLEOTIDE SEQUENCE</scope>
    <source>
        <strain evidence="2">CCMP1381</strain>
    </source>
</reference>
<dbReference type="PANTHER" id="PTHR13369">
    <property type="match status" value="1"/>
</dbReference>
<gene>
    <name evidence="2" type="ORF">DSPE1174_LOCUS1414</name>
</gene>
<name>A0A7S2ANF3_9STRA</name>
<dbReference type="InterPro" id="IPR025714">
    <property type="entry name" value="Methyltranfer_dom"/>
</dbReference>
<proteinExistence type="predicted"/>
<dbReference type="Gene3D" id="3.40.50.150">
    <property type="entry name" value="Vaccinia Virus protein VP39"/>
    <property type="match status" value="1"/>
</dbReference>
<sequence>MTDLNMPKTKVLPLAAWSRQEGLPLDFVAVDMRKRALEILDARVKAMNLGNVESFAGRIEEYTGACDFVVSLHACGTASDHAIEAAMAAKAPYLVSPCCVGKLNLETMKGSGALQRPRSEWLSKQIGKEMYAQIAQAADRSEVSSTVDSSVSRLSKTVIELDRNQLAMEGACYDTSLLKMHGLEGYAKDDLLVGLPSEWMNAKGFPGNLVLH</sequence>
<dbReference type="SUPFAM" id="SSF53335">
    <property type="entry name" value="S-adenosyl-L-methionine-dependent methyltransferases"/>
    <property type="match status" value="1"/>
</dbReference>
<evidence type="ECO:0000259" key="1">
    <source>
        <dbReference type="Pfam" id="PF13679"/>
    </source>
</evidence>
<evidence type="ECO:0000313" key="2">
    <source>
        <dbReference type="EMBL" id="CAD9372007.1"/>
    </source>
</evidence>
<accession>A0A7S2ANF3</accession>